<dbReference type="Gene3D" id="3.40.50.1820">
    <property type="entry name" value="alpha/beta hydrolase"/>
    <property type="match status" value="1"/>
</dbReference>
<keyword evidence="1" id="KW-0812">Transmembrane</keyword>
<keyword evidence="1" id="KW-0472">Membrane</keyword>
<dbReference type="GO" id="GO:0004806">
    <property type="term" value="F:triacylglycerol lipase activity"/>
    <property type="evidence" value="ECO:0007669"/>
    <property type="project" value="InterPro"/>
</dbReference>
<dbReference type="EMBL" id="GCKF01040832">
    <property type="protein sequence ID" value="JAG95347.1"/>
    <property type="molecule type" value="Transcribed_RNA"/>
</dbReference>
<dbReference type="AlphaFoldDB" id="A0A0D6QUS9"/>
<dbReference type="InterPro" id="IPR044819">
    <property type="entry name" value="OBL-like"/>
</dbReference>
<protein>
    <recommendedName>
        <fullName evidence="2">Fungal lipase-type domain-containing protein</fullName>
    </recommendedName>
</protein>
<dbReference type="PANTHER" id="PTHR46086:SF3">
    <property type="entry name" value="TRIACYLGLYCEROL LIPASE OBL1"/>
    <property type="match status" value="1"/>
</dbReference>
<evidence type="ECO:0000256" key="1">
    <source>
        <dbReference type="SAM" id="Phobius"/>
    </source>
</evidence>
<feature type="transmembrane region" description="Helical" evidence="1">
    <location>
        <begin position="62"/>
        <end position="82"/>
    </location>
</feature>
<evidence type="ECO:0000259" key="2">
    <source>
        <dbReference type="Pfam" id="PF01764"/>
    </source>
</evidence>
<dbReference type="SUPFAM" id="SSF53474">
    <property type="entry name" value="alpha/beta-Hydrolases"/>
    <property type="match status" value="1"/>
</dbReference>
<dbReference type="ESTHER" id="aracu-a0a0d6qus9">
    <property type="family name" value="Triacylglycerol-lipase-OBL1-like"/>
</dbReference>
<dbReference type="InterPro" id="IPR029058">
    <property type="entry name" value="AB_hydrolase_fold"/>
</dbReference>
<keyword evidence="1" id="KW-1133">Transmembrane helix</keyword>
<dbReference type="GO" id="GO:0006629">
    <property type="term" value="P:lipid metabolic process"/>
    <property type="evidence" value="ECO:0007669"/>
    <property type="project" value="InterPro"/>
</dbReference>
<sequence>MAANYSIAHPENCCMLKLFLSLLLPRPFRPQFIECPEAVRLHVMDNWKVKVSLILMRIAKRAAVLLATLGICVEFFLNLFSVNGGVLRTLLKLINGRIIIPKRGSDSFLSFVGHVVERSDLYNEGPQEDLNGFLLDPGNRFFADISIMASTLVYENECVIRKRVNEEWQMHFVGFFDFWNDHLGKKSTQAFIFCDKETDANLVVISFRGTQIFEADDYITDLDFSWYRSNQMGKVHLGFLEALGLVNRSNIENSSDDSSSEPPLDTIQDPKKPLAYYVLRHKLEDLLEVHRNAKFIVTGHSLGGALAVLFSATLFVHKKEKLLEKLFAVYTFGQPRVGDEAFKDFMDTSLNVNQPVPRYFRIVYSNDIVPRIPFDDPVFMFKHFGVCLYYTSTYAQKRQNLAEEPNRNFSVRFFIPMTINAMWELVLSLVLGHVKEFRESRLSTVCRIIGISVPGLISHIPLNYINAVRLGPPTLNPTLSMKNY</sequence>
<dbReference type="Pfam" id="PF01764">
    <property type="entry name" value="Lipase_3"/>
    <property type="match status" value="1"/>
</dbReference>
<evidence type="ECO:0000313" key="3">
    <source>
        <dbReference type="EMBL" id="JAG95347.1"/>
    </source>
</evidence>
<name>A0A0D6QUS9_ARACU</name>
<dbReference type="InterPro" id="IPR002921">
    <property type="entry name" value="Fungal_lipase-type"/>
</dbReference>
<proteinExistence type="predicted"/>
<reference evidence="3" key="1">
    <citation type="submission" date="2015-03" db="EMBL/GenBank/DDBJ databases">
        <title>A transcriptome of Araucaria cunninghamii, an australian fine timber species.</title>
        <authorList>
            <person name="Jing Yi C.J.Y."/>
            <person name="Yin San L.Y.S."/>
            <person name="Abdul Karim S.S."/>
            <person name="Wan Azmi N.N."/>
            <person name="Hercus R.R."/>
            <person name="Croft L.L."/>
        </authorList>
    </citation>
    <scope>NUCLEOTIDE SEQUENCE</scope>
    <source>
        <strain evidence="3">MI0301</strain>
        <tissue evidence="3">Leaf</tissue>
    </source>
</reference>
<organism evidence="3">
    <name type="scientific">Araucaria cunninghamii</name>
    <name type="common">Hoop pine</name>
    <name type="synonym">Moreton Bay pine</name>
    <dbReference type="NCBI Taxonomy" id="56994"/>
    <lineage>
        <taxon>Eukaryota</taxon>
        <taxon>Viridiplantae</taxon>
        <taxon>Streptophyta</taxon>
        <taxon>Embryophyta</taxon>
        <taxon>Tracheophyta</taxon>
        <taxon>Spermatophyta</taxon>
        <taxon>Pinopsida</taxon>
        <taxon>Pinidae</taxon>
        <taxon>Conifers II</taxon>
        <taxon>Araucariales</taxon>
        <taxon>Araucariaceae</taxon>
        <taxon>Araucaria</taxon>
    </lineage>
</organism>
<dbReference type="CDD" id="cd00519">
    <property type="entry name" value="Lipase_3"/>
    <property type="match status" value="1"/>
</dbReference>
<dbReference type="PANTHER" id="PTHR46086">
    <property type="entry name" value="ALPHA/BETA-HYDROLASES SUPERFAMILY PROTEIN"/>
    <property type="match status" value="1"/>
</dbReference>
<feature type="domain" description="Fungal lipase-type" evidence="2">
    <location>
        <begin position="204"/>
        <end position="375"/>
    </location>
</feature>
<accession>A0A0D6QUS9</accession>